<feature type="region of interest" description="Disordered" evidence="1">
    <location>
        <begin position="84"/>
        <end position="138"/>
    </location>
</feature>
<accession>A0A0V0SCC9</accession>
<dbReference type="Proteomes" id="UP000054630">
    <property type="component" value="Unassembled WGS sequence"/>
</dbReference>
<organism evidence="2 3">
    <name type="scientific">Trichinella nelsoni</name>
    <dbReference type="NCBI Taxonomy" id="6336"/>
    <lineage>
        <taxon>Eukaryota</taxon>
        <taxon>Metazoa</taxon>
        <taxon>Ecdysozoa</taxon>
        <taxon>Nematoda</taxon>
        <taxon>Enoplea</taxon>
        <taxon>Dorylaimia</taxon>
        <taxon>Trichinellida</taxon>
        <taxon>Trichinellidae</taxon>
        <taxon>Trichinella</taxon>
    </lineage>
</organism>
<dbReference type="EMBL" id="JYDL01000018">
    <property type="protein sequence ID" value="KRX24310.1"/>
    <property type="molecule type" value="Genomic_DNA"/>
</dbReference>
<proteinExistence type="predicted"/>
<feature type="compositionally biased region" description="Polar residues" evidence="1">
    <location>
        <begin position="93"/>
        <end position="111"/>
    </location>
</feature>
<evidence type="ECO:0000256" key="1">
    <source>
        <dbReference type="SAM" id="MobiDB-lite"/>
    </source>
</evidence>
<evidence type="ECO:0000313" key="2">
    <source>
        <dbReference type="EMBL" id="KRX24310.1"/>
    </source>
</evidence>
<evidence type="ECO:0000313" key="3">
    <source>
        <dbReference type="Proteomes" id="UP000054630"/>
    </source>
</evidence>
<name>A0A0V0SCC9_9BILA</name>
<reference evidence="2 3" key="1">
    <citation type="submission" date="2015-01" db="EMBL/GenBank/DDBJ databases">
        <title>Evolution of Trichinella species and genotypes.</title>
        <authorList>
            <person name="Korhonen P.K."/>
            <person name="Edoardo P."/>
            <person name="Giuseppe L.R."/>
            <person name="Gasser R.B."/>
        </authorList>
    </citation>
    <scope>NUCLEOTIDE SEQUENCE [LARGE SCALE GENOMIC DNA]</scope>
    <source>
        <strain evidence="2">ISS37</strain>
    </source>
</reference>
<dbReference type="AlphaFoldDB" id="A0A0V0SCC9"/>
<gene>
    <name evidence="2" type="ORF">T07_11849</name>
</gene>
<comment type="caution">
    <text evidence="2">The sequence shown here is derived from an EMBL/GenBank/DDBJ whole genome shotgun (WGS) entry which is preliminary data.</text>
</comment>
<protein>
    <submittedName>
        <fullName evidence="2">Uncharacterized protein</fullName>
    </submittedName>
</protein>
<keyword evidence="3" id="KW-1185">Reference proteome</keyword>
<sequence>MNIWNGNLNSSDAKRCGSETAAACRVDQTGPAKASCNSTVGILLNEKIHDNVKTNRRWQARHWPQLAAQRTCLSQEQAWTDRLPPEIGRDWRNGNNSSGRAGQTAKPSQSGLEVGRGKGRRVRGAAQSQCGTESRRRSAGAWSNKRPYLCQIVIEVFVLTVHSAEWKTTADKFNAQHKRRLQNDVIDFQYTVNVQLTTGAGELPLLSALSRLPLPLCLLTTTEKLLLKYSTQLSSRKLRN</sequence>